<gene>
    <name evidence="1" type="primary">pab2</name>
    <name evidence="1" type="ORF">EPI10_003625</name>
</gene>
<organism evidence="1 2">
    <name type="scientific">Gossypium australe</name>
    <dbReference type="NCBI Taxonomy" id="47621"/>
    <lineage>
        <taxon>Eukaryota</taxon>
        <taxon>Viridiplantae</taxon>
        <taxon>Streptophyta</taxon>
        <taxon>Embryophyta</taxon>
        <taxon>Tracheophyta</taxon>
        <taxon>Spermatophyta</taxon>
        <taxon>Magnoliopsida</taxon>
        <taxon>eudicotyledons</taxon>
        <taxon>Gunneridae</taxon>
        <taxon>Pentapetalae</taxon>
        <taxon>rosids</taxon>
        <taxon>malvids</taxon>
        <taxon>Malvales</taxon>
        <taxon>Malvaceae</taxon>
        <taxon>Malvoideae</taxon>
        <taxon>Gossypium</taxon>
    </lineage>
</organism>
<protein>
    <submittedName>
        <fullName evidence="1">Polyadenylate-binding protein 2</fullName>
    </submittedName>
</protein>
<evidence type="ECO:0000313" key="1">
    <source>
        <dbReference type="EMBL" id="KAA3456881.1"/>
    </source>
</evidence>
<comment type="caution">
    <text evidence="1">The sequence shown here is derived from an EMBL/GenBank/DDBJ whole genome shotgun (WGS) entry which is preliminary data.</text>
</comment>
<dbReference type="AlphaFoldDB" id="A0A5B6UFN6"/>
<reference evidence="2" key="1">
    <citation type="journal article" date="2019" name="Plant Biotechnol. J.">
        <title>Genome sequencing of the Australian wild diploid species Gossypium australe highlights disease resistance and delayed gland morphogenesis.</title>
        <authorList>
            <person name="Cai Y."/>
            <person name="Cai X."/>
            <person name="Wang Q."/>
            <person name="Wang P."/>
            <person name="Zhang Y."/>
            <person name="Cai C."/>
            <person name="Xu Y."/>
            <person name="Wang K."/>
            <person name="Zhou Z."/>
            <person name="Wang C."/>
            <person name="Geng S."/>
            <person name="Li B."/>
            <person name="Dong Q."/>
            <person name="Hou Y."/>
            <person name="Wang H."/>
            <person name="Ai P."/>
            <person name="Liu Z."/>
            <person name="Yi F."/>
            <person name="Sun M."/>
            <person name="An G."/>
            <person name="Cheng J."/>
            <person name="Zhang Y."/>
            <person name="Shi Q."/>
            <person name="Xie Y."/>
            <person name="Shi X."/>
            <person name="Chang Y."/>
            <person name="Huang F."/>
            <person name="Chen Y."/>
            <person name="Hong S."/>
            <person name="Mi L."/>
            <person name="Sun Q."/>
            <person name="Zhang L."/>
            <person name="Zhou B."/>
            <person name="Peng R."/>
            <person name="Zhang X."/>
            <person name="Liu F."/>
        </authorList>
    </citation>
    <scope>NUCLEOTIDE SEQUENCE [LARGE SCALE GENOMIC DNA]</scope>
    <source>
        <strain evidence="2">cv. PA1801</strain>
    </source>
</reference>
<dbReference type="OrthoDB" id="4726at2759"/>
<keyword evidence="2" id="KW-1185">Reference proteome</keyword>
<accession>A0A5B6UFN6</accession>
<name>A0A5B6UFN6_9ROSI</name>
<dbReference type="Proteomes" id="UP000325315">
    <property type="component" value="Unassembled WGS sequence"/>
</dbReference>
<dbReference type="EMBL" id="SMMG02000011">
    <property type="protein sequence ID" value="KAA3456881.1"/>
    <property type="molecule type" value="Genomic_DNA"/>
</dbReference>
<proteinExistence type="predicted"/>
<evidence type="ECO:0000313" key="2">
    <source>
        <dbReference type="Proteomes" id="UP000325315"/>
    </source>
</evidence>
<sequence>MDDVVRSCNFEKTITYSLAMGGGMMKCNLLAKGLAGFLSNCELAGGDGSINLSFANAFGGWG</sequence>